<protein>
    <recommendedName>
        <fullName evidence="7">Tetraspanin</fullName>
    </recommendedName>
</protein>
<dbReference type="Proteomes" id="UP000694851">
    <property type="component" value="Unplaced"/>
</dbReference>
<keyword evidence="6" id="KW-1015">Disulfide bond</keyword>
<dbReference type="Pfam" id="PF00335">
    <property type="entry name" value="Tetraspanin"/>
    <property type="match status" value="1"/>
</dbReference>
<dbReference type="AlphaFoldDB" id="A0A8B7TAV1"/>
<dbReference type="InterPro" id="IPR018499">
    <property type="entry name" value="Tetraspanin/Peripherin"/>
</dbReference>
<comment type="caution">
    <text evidence="7">Lacks conserved residue(s) required for the propagation of feature annotation.</text>
</comment>
<sequence>MGSWSRVSAAKCQMLLTSFFVLLLGLFVAAMAALTYFGAHFAVIGRASPEGTPYEAMHRWAFYTGISLAGLLTLGAVLSATATVREAGGLMAGGFLCFALVFCILGQVALWRFHNPAQVEDAVLDTYDLVYEQAVKNPSSPRRQELLAIQDTFLCCGKRAPSSLLGSSEADLCTGEEATRQDCLQGIRSFLRTHGGITSALTGVGLVSMGYAMLLSSFLWFAIRSGRSLSRKGTYTLSPRARGCQPQEPRFFRRSQEGLALHHLSEAGALRDHLGPSRCSSGPRLLQDN</sequence>
<name>A0A8B7TAV1_HIPAR</name>
<evidence type="ECO:0000256" key="3">
    <source>
        <dbReference type="ARBA" id="ARBA00022692"/>
    </source>
</evidence>
<dbReference type="Gene3D" id="1.10.1450.10">
    <property type="entry name" value="Tetraspanin"/>
    <property type="match status" value="1"/>
</dbReference>
<proteinExistence type="inferred from homology"/>
<dbReference type="SUPFAM" id="SSF103473">
    <property type="entry name" value="MFS general substrate transporter"/>
    <property type="match status" value="1"/>
</dbReference>
<dbReference type="FunFam" id="1.10.1450.10:FF:000022">
    <property type="entry name" value="Tetraspanin 32"/>
    <property type="match status" value="1"/>
</dbReference>
<evidence type="ECO:0000256" key="4">
    <source>
        <dbReference type="ARBA" id="ARBA00022989"/>
    </source>
</evidence>
<evidence type="ECO:0000256" key="7">
    <source>
        <dbReference type="RuleBase" id="RU361218"/>
    </source>
</evidence>
<dbReference type="GeneID" id="109395902"/>
<keyword evidence="3 7" id="KW-0812">Transmembrane</keyword>
<dbReference type="GO" id="GO:0023052">
    <property type="term" value="P:signaling"/>
    <property type="evidence" value="ECO:0007669"/>
    <property type="project" value="UniProtKB-ARBA"/>
</dbReference>
<keyword evidence="5 7" id="KW-0472">Membrane</keyword>
<gene>
    <name evidence="9" type="primary">TSPAN32</name>
</gene>
<comment type="similarity">
    <text evidence="2 7">Belongs to the tetraspanin (TM4SF) family.</text>
</comment>
<evidence type="ECO:0000256" key="2">
    <source>
        <dbReference type="ARBA" id="ARBA00006840"/>
    </source>
</evidence>
<dbReference type="CDD" id="cd03153">
    <property type="entry name" value="PHEMX_like_LEL"/>
    <property type="match status" value="1"/>
</dbReference>
<dbReference type="KEGG" id="hai:109395902"/>
<evidence type="ECO:0000313" key="9">
    <source>
        <dbReference type="RefSeq" id="XP_019522847.1"/>
    </source>
</evidence>
<feature type="transmembrane region" description="Helical" evidence="7">
    <location>
        <begin position="90"/>
        <end position="111"/>
    </location>
</feature>
<keyword evidence="4 7" id="KW-1133">Transmembrane helix</keyword>
<evidence type="ECO:0000256" key="6">
    <source>
        <dbReference type="PIRSR" id="PIRSR002419-1"/>
    </source>
</evidence>
<dbReference type="PIRSF" id="PIRSF002419">
    <property type="entry name" value="Tetraspanin"/>
    <property type="match status" value="1"/>
</dbReference>
<evidence type="ECO:0000256" key="1">
    <source>
        <dbReference type="ARBA" id="ARBA00004141"/>
    </source>
</evidence>
<accession>A0A8B7TAV1</accession>
<dbReference type="InterPro" id="IPR042782">
    <property type="entry name" value="PHEMX_LEL"/>
</dbReference>
<keyword evidence="8" id="KW-1185">Reference proteome</keyword>
<dbReference type="RefSeq" id="XP_019522847.1">
    <property type="nucleotide sequence ID" value="XM_019667302.1"/>
</dbReference>
<dbReference type="CTD" id="10077"/>
<dbReference type="GO" id="GO:0016020">
    <property type="term" value="C:membrane"/>
    <property type="evidence" value="ECO:0007669"/>
    <property type="project" value="UniProtKB-SubCell"/>
</dbReference>
<organism evidence="8 9">
    <name type="scientific">Hipposideros armiger</name>
    <name type="common">Great Himalayan leaf-nosed bat</name>
    <dbReference type="NCBI Taxonomy" id="186990"/>
    <lineage>
        <taxon>Eukaryota</taxon>
        <taxon>Metazoa</taxon>
        <taxon>Chordata</taxon>
        <taxon>Craniata</taxon>
        <taxon>Vertebrata</taxon>
        <taxon>Euteleostomi</taxon>
        <taxon>Mammalia</taxon>
        <taxon>Eutheria</taxon>
        <taxon>Laurasiatheria</taxon>
        <taxon>Chiroptera</taxon>
        <taxon>Yinpterochiroptera</taxon>
        <taxon>Rhinolophoidea</taxon>
        <taxon>Hipposideridae</taxon>
        <taxon>Hipposideros</taxon>
    </lineage>
</organism>
<comment type="subcellular location">
    <subcellularLocation>
        <location evidence="1 7">Membrane</location>
        <topology evidence="1 7">Multi-pass membrane protein</topology>
    </subcellularLocation>
</comment>
<dbReference type="GO" id="GO:0007154">
    <property type="term" value="P:cell communication"/>
    <property type="evidence" value="ECO:0007669"/>
    <property type="project" value="UniProtKB-ARBA"/>
</dbReference>
<feature type="transmembrane region" description="Helical" evidence="7">
    <location>
        <begin position="200"/>
        <end position="223"/>
    </location>
</feature>
<dbReference type="InterPro" id="IPR008952">
    <property type="entry name" value="Tetraspanin_EC2_sf"/>
</dbReference>
<dbReference type="SUPFAM" id="SSF48652">
    <property type="entry name" value="Tetraspanin"/>
    <property type="match status" value="1"/>
</dbReference>
<dbReference type="InterPro" id="IPR000301">
    <property type="entry name" value="Tetraspanin_animals"/>
</dbReference>
<evidence type="ECO:0000256" key="5">
    <source>
        <dbReference type="ARBA" id="ARBA00023136"/>
    </source>
</evidence>
<feature type="disulfide bond" evidence="6">
    <location>
        <begin position="156"/>
        <end position="173"/>
    </location>
</feature>
<feature type="disulfide bond" evidence="6">
    <location>
        <begin position="155"/>
        <end position="183"/>
    </location>
</feature>
<evidence type="ECO:0000313" key="8">
    <source>
        <dbReference type="Proteomes" id="UP000694851"/>
    </source>
</evidence>
<dbReference type="InterPro" id="IPR036259">
    <property type="entry name" value="MFS_trans_sf"/>
</dbReference>
<feature type="transmembrane region" description="Helical" evidence="7">
    <location>
        <begin position="60"/>
        <end position="78"/>
    </location>
</feature>
<dbReference type="OrthoDB" id="9886271at2759"/>
<reference evidence="9" key="1">
    <citation type="submission" date="2025-08" db="UniProtKB">
        <authorList>
            <consortium name="RefSeq"/>
        </authorList>
    </citation>
    <scope>IDENTIFICATION</scope>
    <source>
        <tissue evidence="9">Muscle</tissue>
    </source>
</reference>